<reference evidence="2" key="1">
    <citation type="submission" date="2022-11" db="EMBL/GenBank/DDBJ databases">
        <title>Centuries of genome instability and evolution in soft-shell clam transmissible cancer (bioRxiv).</title>
        <authorList>
            <person name="Hart S.F.M."/>
            <person name="Yonemitsu M.A."/>
            <person name="Giersch R.M."/>
            <person name="Beal B.F."/>
            <person name="Arriagada G."/>
            <person name="Davis B.W."/>
            <person name="Ostrander E.A."/>
            <person name="Goff S.P."/>
            <person name="Metzger M.J."/>
        </authorList>
    </citation>
    <scope>NUCLEOTIDE SEQUENCE</scope>
    <source>
        <strain evidence="2">MELC-2E11</strain>
        <tissue evidence="2">Siphon/mantle</tissue>
    </source>
</reference>
<evidence type="ECO:0000313" key="2">
    <source>
        <dbReference type="EMBL" id="WAR04896.1"/>
    </source>
</evidence>
<proteinExistence type="predicted"/>
<dbReference type="InterPro" id="IPR036388">
    <property type="entry name" value="WH-like_DNA-bd_sf"/>
</dbReference>
<keyword evidence="3" id="KW-1185">Reference proteome</keyword>
<organism evidence="2 3">
    <name type="scientific">Mya arenaria</name>
    <name type="common">Soft-shell clam</name>
    <dbReference type="NCBI Taxonomy" id="6604"/>
    <lineage>
        <taxon>Eukaryota</taxon>
        <taxon>Metazoa</taxon>
        <taxon>Spiralia</taxon>
        <taxon>Lophotrochozoa</taxon>
        <taxon>Mollusca</taxon>
        <taxon>Bivalvia</taxon>
        <taxon>Autobranchia</taxon>
        <taxon>Heteroconchia</taxon>
        <taxon>Euheterodonta</taxon>
        <taxon>Imparidentia</taxon>
        <taxon>Neoheterodontei</taxon>
        <taxon>Myida</taxon>
        <taxon>Myoidea</taxon>
        <taxon>Myidae</taxon>
        <taxon>Mya</taxon>
    </lineage>
</organism>
<dbReference type="Proteomes" id="UP001164746">
    <property type="component" value="Chromosome 5"/>
</dbReference>
<dbReference type="PROSITE" id="PS01186">
    <property type="entry name" value="EGF_2"/>
    <property type="match status" value="1"/>
</dbReference>
<dbReference type="EMBL" id="CP111016">
    <property type="protein sequence ID" value="WAR04896.1"/>
    <property type="molecule type" value="Genomic_DNA"/>
</dbReference>
<dbReference type="Gene3D" id="1.10.10.10">
    <property type="entry name" value="Winged helix-like DNA-binding domain superfamily/Winged helix DNA-binding domain"/>
    <property type="match status" value="1"/>
</dbReference>
<name>A0ABY7E7J3_MYAAR</name>
<evidence type="ECO:0000313" key="3">
    <source>
        <dbReference type="Proteomes" id="UP001164746"/>
    </source>
</evidence>
<protein>
    <recommendedName>
        <fullName evidence="1">EGF-like domain-containing protein</fullName>
    </recommendedName>
</protein>
<accession>A0ABY7E7J3</accession>
<sequence>MSPASSVTTSSTLKNWVGMYTLENLSGSNVPVRTCSWVEGFRCYPGSCRDAYYRYYDSDGKTKCKCSTGFTGTDCKTDFNIYSPKNSCDNVFHYDFVHVRAIGFKEAGWNVKNIARRFNVERATIYRLWQRFQVTGTVRDKPRSVFCLVMRCVKLLWQVGVQARDLFHSKLSVTGCTPPGLSHVFLRRNKAHRKGTYMRGYHFAMPVGTEHIGGLCCTMTSRVFNFGMLTEASVCGAGVFIVTRIVP</sequence>
<feature type="domain" description="EGF-like" evidence="1">
    <location>
        <begin position="64"/>
        <end position="75"/>
    </location>
</feature>
<dbReference type="InterPro" id="IPR009057">
    <property type="entry name" value="Homeodomain-like_sf"/>
</dbReference>
<dbReference type="SUPFAM" id="SSF46689">
    <property type="entry name" value="Homeodomain-like"/>
    <property type="match status" value="1"/>
</dbReference>
<dbReference type="InterPro" id="IPR000742">
    <property type="entry name" value="EGF"/>
</dbReference>
<evidence type="ECO:0000259" key="1">
    <source>
        <dbReference type="PROSITE" id="PS01186"/>
    </source>
</evidence>
<gene>
    <name evidence="2" type="ORF">MAR_020265</name>
</gene>